<keyword evidence="2" id="KW-0853">WD repeat</keyword>
<comment type="similarity">
    <text evidence="1">Belongs to the WD repeat RAPTOR family.</text>
</comment>
<dbReference type="SUPFAM" id="SSF50978">
    <property type="entry name" value="WD40 repeat-like"/>
    <property type="match status" value="1"/>
</dbReference>
<dbReference type="PRINTS" id="PR01547">
    <property type="entry name" value="YEAST176DUF"/>
</dbReference>
<feature type="domain" description="Raptor N-terminal CASPase-like" evidence="5">
    <location>
        <begin position="213"/>
        <end position="366"/>
    </location>
</feature>
<protein>
    <submittedName>
        <fullName evidence="6">Regulatory associated protein of mTOR</fullName>
    </submittedName>
</protein>
<dbReference type="GO" id="GO:0030307">
    <property type="term" value="P:positive regulation of cell growth"/>
    <property type="evidence" value="ECO:0007669"/>
    <property type="project" value="TreeGrafter"/>
</dbReference>
<dbReference type="InterPro" id="IPR036322">
    <property type="entry name" value="WD40_repeat_dom_sf"/>
</dbReference>
<feature type="region of interest" description="Disordered" evidence="4">
    <location>
        <begin position="1065"/>
        <end position="1089"/>
    </location>
</feature>
<dbReference type="InterPro" id="IPR015943">
    <property type="entry name" value="WD40/YVTN_repeat-like_dom_sf"/>
</dbReference>
<feature type="compositionally biased region" description="Low complexity" evidence="4">
    <location>
        <begin position="916"/>
        <end position="927"/>
    </location>
</feature>
<evidence type="ECO:0000256" key="2">
    <source>
        <dbReference type="ARBA" id="ARBA00022574"/>
    </source>
</evidence>
<dbReference type="SUPFAM" id="SSF48371">
    <property type="entry name" value="ARM repeat"/>
    <property type="match status" value="1"/>
</dbReference>
<feature type="compositionally biased region" description="Basic and acidic residues" evidence="4">
    <location>
        <begin position="61"/>
        <end position="84"/>
    </location>
</feature>
<dbReference type="SMART" id="SM00320">
    <property type="entry name" value="WD40"/>
    <property type="match status" value="6"/>
</dbReference>
<feature type="region of interest" description="Disordered" evidence="4">
    <location>
        <begin position="1103"/>
        <end position="1164"/>
    </location>
</feature>
<gene>
    <name evidence="6" type="primary">RAPTOR</name>
    <name evidence="6" type="ORF">TSPGSL018_27991</name>
</gene>
<dbReference type="GO" id="GO:0009267">
    <property type="term" value="P:cellular response to starvation"/>
    <property type="evidence" value="ECO:0007669"/>
    <property type="project" value="TreeGrafter"/>
</dbReference>
<keyword evidence="3" id="KW-0677">Repeat</keyword>
<feature type="compositionally biased region" description="Gly residues" evidence="4">
    <location>
        <begin position="385"/>
        <end position="399"/>
    </location>
</feature>
<evidence type="ECO:0000256" key="3">
    <source>
        <dbReference type="ARBA" id="ARBA00022737"/>
    </source>
</evidence>
<feature type="compositionally biased region" description="Polar residues" evidence="4">
    <location>
        <begin position="1"/>
        <end position="20"/>
    </location>
</feature>
<reference evidence="6" key="1">
    <citation type="submission" date="2014-05" db="EMBL/GenBank/DDBJ databases">
        <title>The transcriptome of the halophilic microalga Tetraselmis sp. GSL018 isolated from the Great Salt Lake, Utah.</title>
        <authorList>
            <person name="Jinkerson R.E."/>
            <person name="D'Adamo S."/>
            <person name="Posewitz M.C."/>
        </authorList>
    </citation>
    <scope>NUCLEOTIDE SEQUENCE</scope>
    <source>
        <strain evidence="6">GSL018</strain>
    </source>
</reference>
<feature type="region of interest" description="Disordered" evidence="4">
    <location>
        <begin position="1"/>
        <end position="96"/>
    </location>
</feature>
<dbReference type="Pfam" id="PF00400">
    <property type="entry name" value="WD40"/>
    <property type="match status" value="1"/>
</dbReference>
<dbReference type="EMBL" id="GBEZ01026414">
    <property type="protein sequence ID" value="JAC60794.1"/>
    <property type="molecule type" value="Transcribed_RNA"/>
</dbReference>
<feature type="compositionally biased region" description="Low complexity" evidence="4">
    <location>
        <begin position="1147"/>
        <end position="1159"/>
    </location>
</feature>
<dbReference type="Pfam" id="PF14538">
    <property type="entry name" value="Raptor_N"/>
    <property type="match status" value="1"/>
</dbReference>
<dbReference type="GO" id="GO:0071230">
    <property type="term" value="P:cellular response to amino acid stimulus"/>
    <property type="evidence" value="ECO:0007669"/>
    <property type="project" value="TreeGrafter"/>
</dbReference>
<evidence type="ECO:0000256" key="1">
    <source>
        <dbReference type="ARBA" id="ARBA00009257"/>
    </source>
</evidence>
<organism evidence="6">
    <name type="scientific">Tetraselmis sp. GSL018</name>
    <dbReference type="NCBI Taxonomy" id="582737"/>
    <lineage>
        <taxon>Eukaryota</taxon>
        <taxon>Viridiplantae</taxon>
        <taxon>Chlorophyta</taxon>
        <taxon>core chlorophytes</taxon>
        <taxon>Chlorodendrophyceae</taxon>
        <taxon>Chlorodendrales</taxon>
        <taxon>Chlorodendraceae</taxon>
        <taxon>Tetraselmis</taxon>
    </lineage>
</organism>
<dbReference type="InterPro" id="IPR029347">
    <property type="entry name" value="Raptor_N"/>
</dbReference>
<proteinExistence type="inferred from homology"/>
<dbReference type="InterPro" id="IPR011989">
    <property type="entry name" value="ARM-like"/>
</dbReference>
<dbReference type="GO" id="GO:0030674">
    <property type="term" value="F:protein-macromolecule adaptor activity"/>
    <property type="evidence" value="ECO:0007669"/>
    <property type="project" value="TreeGrafter"/>
</dbReference>
<accession>A0A061QQS8</accession>
<dbReference type="InterPro" id="IPR001680">
    <property type="entry name" value="WD40_rpt"/>
</dbReference>
<dbReference type="GO" id="GO:0031929">
    <property type="term" value="P:TOR signaling"/>
    <property type="evidence" value="ECO:0007669"/>
    <property type="project" value="InterPro"/>
</dbReference>
<dbReference type="Gene3D" id="2.130.10.10">
    <property type="entry name" value="YVTN repeat-like/Quinoprotein amine dehydrogenase"/>
    <property type="match status" value="2"/>
</dbReference>
<dbReference type="InterPro" id="IPR016024">
    <property type="entry name" value="ARM-type_fold"/>
</dbReference>
<sequence length="1625" mass="173036">MSGTEGDQEVTLNAESSETTYIVGGVQGDSTNLQSGDAPKAEGQNHGQSEVEVPTEQSSLAKDEQDAKCGNRAEEKSQETHALEEPEEDTGCSAEHSIETEEVKDELLPQTSEGIPPYDPSAAAASTSLGSALGTEAPDGVAAGNASASGALATSDSFRVPAMLMLSSMATPCPIHSFQPGHCNVFFCCSRHGRWPSAGTSGEIASKWRQKERLKTSSVALVVCLNIGVDPPDVIKISPCARLECWVDPLAMPSKKALDTIGKNLQAQYERWQPRAKYKAHLDPTTDDMKKLCTAARRNAKGERMLFHYNGHGVPRPTVNGEIWVFNKDYTQYIPLSVYDLQAWVGTPAIYVFDCSSAGLIVNTFKVLLEQRMVQQLPPGHSGRARGGSAHGPVGWGSHHGGDHGDGSASREVILLAACAATELLPQSPELPADVFTACLTTPIKVALRWFCSRSLLKNEGLTKDQIDRIPGKQTDRKTLLGELNWIFTAITDTIAWNVLPRALFQKLFRQDLLVASLFRNFLLAERIMRAANCNPVSYPQMPPTHQHPMWQAWDLAAERCLAQLPDLLNGDPNAEFQPSPFFSEQLTAFEIWLHHGSKDKQPPEQLPIVLQVLLSQVHRMRALILLGRFLDMGPWAVDLALSVGIFPYVLKLLQTTATDLRQILVFIWTKILALDKSCQVDLVKDNGHMYFIKFLESSDMAITDSSRAMAAFVLAVICDGHHKGQICCASNGLLSACISRLPVASDAPAAAARSPALIKWVLLCLAKQCENMADIAAAATRENAPAMIANLLGVEDPEIRAAAVYALGSLVTVPSQLGQGGGGGHEIHEGERYAAEREIICYLIQMIYDGSSLVRAEVAVALARVAAGHSLMMEDALMVQIRSSTRRSQEVKSVGGSSWDDRHGSHTSDQGSDQGAAEGAEANLGGRQATRSAKASFDYTGLEQSNSPDTPTSSFPGIFVLSRGIVQPPAVKGYDGPSRGPAPTGGEGTRSGSGIYEHLCQAMFLLATDPSPTVARLGRSALTVCNVELVAVLPKQPMASEHSGSMHGGSAAAGAMGMIRRSIGLPTNQGSVGSAPADRPPQYAQPPTCQKRYVLRKIRAHSQSHPELAAQRDSHGASHMPPRAESFAGHGEDPHCQYHHHHHQQRQQPHSQSSPSLPTAGLEQAGVLPPSVIFPLLSEALRSPLLDHGRGDIANGDVEIPAMVIGHGGSLHQTIHDSQLRRFMRVGHEGTPPGLRLKDNLVAVETDSDVGTAAVHFSPFDSLLTSVDHNGVLRTYNLRRLGGSARPVSRFHLASGDPVPAQGAPAEAPGPGVSADYGFPTEVCYTFLLNELHGSGVLGACAADGTVRLWRGFTAQGQQELAAAWQAVPRPGVLDHSGGSSKPAVFHHGAAGGHLLFASGGVRPRCISVWDLNREICVDQLTVEPLGTSGTRLYVQAVAGNPEEPLLAAGCSRGGARVFDLRAPYQQPAIAVSAVTASEASFGGGTSLAGLALRPETLAGSSRLVAACANGMLKFWDLRATSQPLRTVQASTSPTSGLSVLAAHPNAPLLATGSRTQMVKVWGASGEQLGGMRPVGSSFLGAAKSGGSAINCLQFQPYGLRLAAGSDSHVVALFSIENTAKPEA</sequence>
<dbReference type="PANTHER" id="PTHR12848">
    <property type="entry name" value="REGULATORY-ASSOCIATED PROTEIN OF MTOR"/>
    <property type="match status" value="1"/>
</dbReference>
<evidence type="ECO:0000256" key="4">
    <source>
        <dbReference type="SAM" id="MobiDB-lite"/>
    </source>
</evidence>
<feature type="region of interest" description="Disordered" evidence="4">
    <location>
        <begin position="885"/>
        <end position="929"/>
    </location>
</feature>
<feature type="non-terminal residue" evidence="6">
    <location>
        <position position="1625"/>
    </location>
</feature>
<dbReference type="InterPro" id="IPR004083">
    <property type="entry name" value="Raptor"/>
</dbReference>
<dbReference type="SMART" id="SM01302">
    <property type="entry name" value="Raptor_N"/>
    <property type="match status" value="1"/>
</dbReference>
<dbReference type="GO" id="GO:0031931">
    <property type="term" value="C:TORC1 complex"/>
    <property type="evidence" value="ECO:0007669"/>
    <property type="project" value="InterPro"/>
</dbReference>
<dbReference type="GO" id="GO:0010506">
    <property type="term" value="P:regulation of autophagy"/>
    <property type="evidence" value="ECO:0007669"/>
    <property type="project" value="TreeGrafter"/>
</dbReference>
<name>A0A061QQS8_9CHLO</name>
<dbReference type="Gene3D" id="1.25.10.10">
    <property type="entry name" value="Leucine-rich Repeat Variant"/>
    <property type="match status" value="1"/>
</dbReference>
<dbReference type="PANTHER" id="PTHR12848:SF16">
    <property type="entry name" value="REGULATORY-ASSOCIATED PROTEIN OF MTOR"/>
    <property type="match status" value="1"/>
</dbReference>
<feature type="region of interest" description="Disordered" evidence="4">
    <location>
        <begin position="971"/>
        <end position="992"/>
    </location>
</feature>
<evidence type="ECO:0000259" key="5">
    <source>
        <dbReference type="SMART" id="SM01302"/>
    </source>
</evidence>
<evidence type="ECO:0000313" key="6">
    <source>
        <dbReference type="EMBL" id="JAC60794.1"/>
    </source>
</evidence>
<feature type="region of interest" description="Disordered" evidence="4">
    <location>
        <begin position="378"/>
        <end position="408"/>
    </location>
</feature>
<dbReference type="GO" id="GO:0005737">
    <property type="term" value="C:cytoplasm"/>
    <property type="evidence" value="ECO:0007669"/>
    <property type="project" value="TreeGrafter"/>
</dbReference>